<dbReference type="CDD" id="cd00487">
    <property type="entry name" value="Pep_deformylase"/>
    <property type="match status" value="1"/>
</dbReference>
<accession>A0A3R9ZQV0</accession>
<feature type="binding site" evidence="2">
    <location>
        <position position="156"/>
    </location>
    <ligand>
        <name>Fe cation</name>
        <dbReference type="ChEBI" id="CHEBI:24875"/>
    </ligand>
</feature>
<dbReference type="NCBIfam" id="NF001159">
    <property type="entry name" value="PRK00150.1-3"/>
    <property type="match status" value="1"/>
</dbReference>
<comment type="caution">
    <text evidence="3">The sequence shown here is derived from an EMBL/GenBank/DDBJ whole genome shotgun (WGS) entry which is preliminary data.</text>
</comment>
<dbReference type="PRINTS" id="PR01576">
    <property type="entry name" value="PDEFORMYLASE"/>
</dbReference>
<dbReference type="NCBIfam" id="TIGR00079">
    <property type="entry name" value="pept_deformyl"/>
    <property type="match status" value="1"/>
</dbReference>
<proteinExistence type="inferred from homology"/>
<organism evidence="3 4">
    <name type="scientific">Candidatus Aquarickettsia rohweri</name>
    <dbReference type="NCBI Taxonomy" id="2602574"/>
    <lineage>
        <taxon>Bacteria</taxon>
        <taxon>Pseudomonadati</taxon>
        <taxon>Pseudomonadota</taxon>
        <taxon>Alphaproteobacteria</taxon>
        <taxon>Rickettsiales</taxon>
        <taxon>Candidatus Midichloriaceae</taxon>
        <taxon>Candidatus Aquarickettsia</taxon>
    </lineage>
</organism>
<comment type="catalytic activity">
    <reaction evidence="2">
        <text>N-terminal N-formyl-L-methionyl-[peptide] + H2O = N-terminal L-methionyl-[peptide] + formate</text>
        <dbReference type="Rhea" id="RHEA:24420"/>
        <dbReference type="Rhea" id="RHEA-COMP:10639"/>
        <dbReference type="Rhea" id="RHEA-COMP:10640"/>
        <dbReference type="ChEBI" id="CHEBI:15377"/>
        <dbReference type="ChEBI" id="CHEBI:15740"/>
        <dbReference type="ChEBI" id="CHEBI:49298"/>
        <dbReference type="ChEBI" id="CHEBI:64731"/>
        <dbReference type="EC" id="3.5.1.88"/>
    </reaction>
</comment>
<dbReference type="PANTHER" id="PTHR10458">
    <property type="entry name" value="PEPTIDE DEFORMYLASE"/>
    <property type="match status" value="1"/>
</dbReference>
<dbReference type="GO" id="GO:0006412">
    <property type="term" value="P:translation"/>
    <property type="evidence" value="ECO:0007669"/>
    <property type="project" value="UniProtKB-UniRule"/>
</dbReference>
<feature type="active site" evidence="2">
    <location>
        <position position="153"/>
    </location>
</feature>
<keyword evidence="2" id="KW-0479">Metal-binding</keyword>
<sequence length="189" mass="21642">MNMKKSNIKILPLVLEPDPILHKKSELVKNIDQEIKEFSNNLIATMQHHKGLGLAAVQVGVLKKIIAVDITNLGRKGDKFLDIKEGPKILINPEIIEKSDDKKIYAEGCLSFGNILPEVERANRVKVKYLDLNGEEKFLEVSDNIISACIQHEIDHINGIVFLDRLSRIKRDFMMKKYLKWRKNISNSQ</sequence>
<protein>
    <recommendedName>
        <fullName evidence="2">Peptide deformylase</fullName>
        <shortName evidence="2">PDF</shortName>
        <ecNumber evidence="2">3.5.1.88</ecNumber>
    </recommendedName>
    <alternativeName>
        <fullName evidence="2">Polypeptide deformylase</fullName>
    </alternativeName>
</protein>
<dbReference type="GO" id="GO:0046872">
    <property type="term" value="F:metal ion binding"/>
    <property type="evidence" value="ECO:0007669"/>
    <property type="project" value="UniProtKB-KW"/>
</dbReference>
<keyword evidence="4" id="KW-1185">Reference proteome</keyword>
<evidence type="ECO:0000313" key="3">
    <source>
        <dbReference type="EMBL" id="RST70341.1"/>
    </source>
</evidence>
<dbReference type="Gene3D" id="3.90.45.10">
    <property type="entry name" value="Peptide deformylase"/>
    <property type="match status" value="1"/>
</dbReference>
<reference evidence="4" key="1">
    <citation type="submission" date="2018-11" db="EMBL/GenBank/DDBJ databases">
        <title>Phylogenetic, genomic, and biogeographic characterization of a novel and ubiquitous marine invertebrate-associated Rickettsiales parasite, Candidatus Marinoinvertebrata rohwerii, gen. nov., sp. nov.</title>
        <authorList>
            <person name="Klinges J.G."/>
            <person name="Rosales S.M."/>
            <person name="Mcminds R."/>
            <person name="Shaver E.C."/>
            <person name="Shantz A."/>
            <person name="Peters E.C."/>
            <person name="Burkepile D.E."/>
            <person name="Silliman B.R."/>
            <person name="Vega Thurber R.L."/>
        </authorList>
    </citation>
    <scope>NUCLEOTIDE SEQUENCE [LARGE SCALE GENOMIC DNA]</scope>
    <source>
        <strain evidence="4">a_cerv_44</strain>
    </source>
</reference>
<dbReference type="AlphaFoldDB" id="A0A3R9ZQV0"/>
<evidence type="ECO:0000313" key="4">
    <source>
        <dbReference type="Proteomes" id="UP000279470"/>
    </source>
</evidence>
<dbReference type="InterPro" id="IPR023635">
    <property type="entry name" value="Peptide_deformylase"/>
</dbReference>
<dbReference type="EMBL" id="RXFM01000012">
    <property type="protein sequence ID" value="RST70341.1"/>
    <property type="molecule type" value="Genomic_DNA"/>
</dbReference>
<feature type="binding site" evidence="2">
    <location>
        <position position="152"/>
    </location>
    <ligand>
        <name>Fe cation</name>
        <dbReference type="ChEBI" id="CHEBI:24875"/>
    </ligand>
</feature>
<dbReference type="SUPFAM" id="SSF56420">
    <property type="entry name" value="Peptide deformylase"/>
    <property type="match status" value="1"/>
</dbReference>
<name>A0A3R9ZQV0_9RICK</name>
<comment type="similarity">
    <text evidence="1 2">Belongs to the polypeptide deformylase family.</text>
</comment>
<dbReference type="EC" id="3.5.1.88" evidence="2"/>
<dbReference type="Pfam" id="PF01327">
    <property type="entry name" value="Pep_deformylase"/>
    <property type="match status" value="1"/>
</dbReference>
<dbReference type="GO" id="GO:0042586">
    <property type="term" value="F:peptide deformylase activity"/>
    <property type="evidence" value="ECO:0007669"/>
    <property type="project" value="UniProtKB-UniRule"/>
</dbReference>
<dbReference type="PIRSF" id="PIRSF004749">
    <property type="entry name" value="Pep_def"/>
    <property type="match status" value="1"/>
</dbReference>
<gene>
    <name evidence="2 3" type="primary">def</name>
    <name evidence="3" type="ORF">EIC27_01445</name>
</gene>
<keyword evidence="2 3" id="KW-0378">Hydrolase</keyword>
<dbReference type="Proteomes" id="UP000279470">
    <property type="component" value="Unassembled WGS sequence"/>
</dbReference>
<dbReference type="OrthoDB" id="9804313at2"/>
<dbReference type="HAMAP" id="MF_00163">
    <property type="entry name" value="Pep_deformylase"/>
    <property type="match status" value="1"/>
</dbReference>
<comment type="function">
    <text evidence="2">Removes the formyl group from the N-terminal Met of newly synthesized proteins. Requires at least a dipeptide for an efficient rate of reaction. N-terminal L-methionine is a prerequisite for activity but the enzyme has broad specificity at other positions.</text>
</comment>
<keyword evidence="2" id="KW-0408">Iron</keyword>
<evidence type="ECO:0000256" key="2">
    <source>
        <dbReference type="HAMAP-Rule" id="MF_00163"/>
    </source>
</evidence>
<keyword evidence="2" id="KW-0648">Protein biosynthesis</keyword>
<evidence type="ECO:0000256" key="1">
    <source>
        <dbReference type="ARBA" id="ARBA00010759"/>
    </source>
</evidence>
<comment type="cofactor">
    <cofactor evidence="2">
        <name>Fe(2+)</name>
        <dbReference type="ChEBI" id="CHEBI:29033"/>
    </cofactor>
    <text evidence="2">Binds 1 Fe(2+) ion.</text>
</comment>
<dbReference type="PANTHER" id="PTHR10458:SF22">
    <property type="entry name" value="PEPTIDE DEFORMYLASE"/>
    <property type="match status" value="1"/>
</dbReference>
<feature type="binding site" evidence="2">
    <location>
        <position position="109"/>
    </location>
    <ligand>
        <name>Fe cation</name>
        <dbReference type="ChEBI" id="CHEBI:24875"/>
    </ligand>
</feature>
<dbReference type="InterPro" id="IPR036821">
    <property type="entry name" value="Peptide_deformylase_sf"/>
</dbReference>